<organism evidence="1 2">
    <name type="scientific">Prauserella flavalba</name>
    <dbReference type="NCBI Taxonomy" id="1477506"/>
    <lineage>
        <taxon>Bacteria</taxon>
        <taxon>Bacillati</taxon>
        <taxon>Actinomycetota</taxon>
        <taxon>Actinomycetes</taxon>
        <taxon>Pseudonocardiales</taxon>
        <taxon>Pseudonocardiaceae</taxon>
        <taxon>Prauserella</taxon>
    </lineage>
</organism>
<comment type="caution">
    <text evidence="1">The sequence shown here is derived from an EMBL/GenBank/DDBJ whole genome shotgun (WGS) entry which is preliminary data.</text>
</comment>
<dbReference type="PANTHER" id="PTHR37694:SF1">
    <property type="entry name" value="SLR8022 PROTEIN"/>
    <property type="match status" value="1"/>
</dbReference>
<protein>
    <recommendedName>
        <fullName evidence="3">Cupin</fullName>
    </recommendedName>
</protein>
<dbReference type="SUPFAM" id="SSF51182">
    <property type="entry name" value="RmlC-like cupins"/>
    <property type="match status" value="1"/>
</dbReference>
<reference evidence="1 2" key="1">
    <citation type="submission" date="2016-07" db="EMBL/GenBank/DDBJ databases">
        <title>Draft genome sequence of Prauserella sp. YIM 121212, isolated from alkaline soil.</title>
        <authorList>
            <person name="Ruckert C."/>
            <person name="Albersmeier A."/>
            <person name="Jiang C.-L."/>
            <person name="Jiang Y."/>
            <person name="Kalinowski J."/>
            <person name="Schneider O."/>
            <person name="Winkler A."/>
            <person name="Zotchev S.B."/>
        </authorList>
    </citation>
    <scope>NUCLEOTIDE SEQUENCE [LARGE SCALE GENOMIC DNA]</scope>
    <source>
        <strain evidence="1 2">YIM 121212</strain>
    </source>
</reference>
<accession>A0A318LNY7</accession>
<dbReference type="OrthoDB" id="5190473at2"/>
<evidence type="ECO:0000313" key="1">
    <source>
        <dbReference type="EMBL" id="PXY36292.1"/>
    </source>
</evidence>
<dbReference type="PANTHER" id="PTHR37694">
    <property type="entry name" value="SLR8022 PROTEIN"/>
    <property type="match status" value="1"/>
</dbReference>
<dbReference type="Gene3D" id="2.60.120.10">
    <property type="entry name" value="Jelly Rolls"/>
    <property type="match status" value="1"/>
</dbReference>
<dbReference type="InterPro" id="IPR011051">
    <property type="entry name" value="RmlC_Cupin_sf"/>
</dbReference>
<dbReference type="AlphaFoldDB" id="A0A318LNY7"/>
<evidence type="ECO:0000313" key="2">
    <source>
        <dbReference type="Proteomes" id="UP000247892"/>
    </source>
</evidence>
<keyword evidence="2" id="KW-1185">Reference proteome</keyword>
<dbReference type="CDD" id="cd02230">
    <property type="entry name" value="cupin_HP0902-like"/>
    <property type="match status" value="1"/>
</dbReference>
<proteinExistence type="predicted"/>
<dbReference type="Proteomes" id="UP000247892">
    <property type="component" value="Unassembled WGS sequence"/>
</dbReference>
<dbReference type="EMBL" id="MASU01000005">
    <property type="protein sequence ID" value="PXY36292.1"/>
    <property type="molecule type" value="Genomic_DNA"/>
</dbReference>
<evidence type="ECO:0008006" key="3">
    <source>
        <dbReference type="Google" id="ProtNLM"/>
    </source>
</evidence>
<dbReference type="RefSeq" id="WP_110336302.1">
    <property type="nucleotide sequence ID" value="NZ_JBHVKT010000001.1"/>
</dbReference>
<gene>
    <name evidence="1" type="ORF">BA062_12800</name>
</gene>
<sequence length="111" mass="11651">MTGHHDPVALPGLAAELLAEARRQDSRRAARTVASRSSQRATVIALAEGADLGKHDAPPAATLQVLSGKARLETADQAWELGSGDLLPIPPERHGLHAVTDTVVLLTVALR</sequence>
<dbReference type="InterPro" id="IPR014710">
    <property type="entry name" value="RmlC-like_jellyroll"/>
</dbReference>
<name>A0A318LNY7_9PSEU</name>